<reference evidence="1 2" key="1">
    <citation type="submission" date="2019-01" db="EMBL/GenBank/DDBJ databases">
        <authorList>
            <person name="Chen W.-M."/>
        </authorList>
    </citation>
    <scope>NUCLEOTIDE SEQUENCE [LARGE SCALE GENOMIC DNA]</scope>
    <source>
        <strain evidence="1 2">ICH-3</strain>
    </source>
</reference>
<dbReference type="OrthoDB" id="8777788at2"/>
<evidence type="ECO:0000313" key="2">
    <source>
        <dbReference type="Proteomes" id="UP000288178"/>
    </source>
</evidence>
<evidence type="ECO:0000313" key="1">
    <source>
        <dbReference type="EMBL" id="RVT47983.1"/>
    </source>
</evidence>
<dbReference type="EMBL" id="SACT01000012">
    <property type="protein sequence ID" value="RVT47983.1"/>
    <property type="molecule type" value="Genomic_DNA"/>
</dbReference>
<name>A0A437JMG8_9BURK</name>
<sequence>MLDNENTDRKYATSSDVQAAIEQLGLSPAHKVHRAARVLMGGSEYQDPSELLDEAVKRCMQAAAGQPGRPWPLDVPFEAYLIKSMEGLASDSRDSWYQRNRVAIESLALEGQSADDVLGELDRHVPSVEDALIEVEERGRRENEAEANIARIKAHFADKPAVTNLIEGKLADLSAAETREMFDMTQTEYDSAHRAYRRGLEQLFADGGKR</sequence>
<keyword evidence="2" id="KW-1185">Reference proteome</keyword>
<dbReference type="Proteomes" id="UP000288178">
    <property type="component" value="Unassembled WGS sequence"/>
</dbReference>
<organism evidence="1 2">
    <name type="scientific">Rubrivivax albus</name>
    <dbReference type="NCBI Taxonomy" id="2499835"/>
    <lineage>
        <taxon>Bacteria</taxon>
        <taxon>Pseudomonadati</taxon>
        <taxon>Pseudomonadota</taxon>
        <taxon>Betaproteobacteria</taxon>
        <taxon>Burkholderiales</taxon>
        <taxon>Sphaerotilaceae</taxon>
        <taxon>Rubrivivax</taxon>
    </lineage>
</organism>
<accession>A0A437JMG8</accession>
<protein>
    <submittedName>
        <fullName evidence="1">Uncharacterized protein</fullName>
    </submittedName>
</protein>
<proteinExistence type="predicted"/>
<gene>
    <name evidence="1" type="ORF">ENE75_23345</name>
</gene>
<comment type="caution">
    <text evidence="1">The sequence shown here is derived from an EMBL/GenBank/DDBJ whole genome shotgun (WGS) entry which is preliminary data.</text>
</comment>
<dbReference type="AlphaFoldDB" id="A0A437JMG8"/>
<dbReference type="RefSeq" id="WP_128201248.1">
    <property type="nucleotide sequence ID" value="NZ_SACT01000012.1"/>
</dbReference>